<evidence type="ECO:0000313" key="2">
    <source>
        <dbReference type="EMBL" id="GAV30390.1"/>
    </source>
</evidence>
<dbReference type="OrthoDB" id="299997at2759"/>
<feature type="region of interest" description="Disordered" evidence="1">
    <location>
        <begin position="489"/>
        <end position="511"/>
    </location>
</feature>
<feature type="compositionally biased region" description="Low complexity" evidence="1">
    <location>
        <begin position="31"/>
        <end position="40"/>
    </location>
</feature>
<gene>
    <name evidence="2" type="ORF">PMKS-003901</name>
</gene>
<protein>
    <recommendedName>
        <fullName evidence="4">PH domain-containing protein</fullName>
    </recommendedName>
</protein>
<evidence type="ECO:0008006" key="4">
    <source>
        <dbReference type="Google" id="ProtNLM"/>
    </source>
</evidence>
<feature type="compositionally biased region" description="Polar residues" evidence="1">
    <location>
        <begin position="1"/>
        <end position="30"/>
    </location>
</feature>
<feature type="region of interest" description="Disordered" evidence="1">
    <location>
        <begin position="1"/>
        <end position="68"/>
    </location>
</feature>
<keyword evidence="3" id="KW-1185">Reference proteome</keyword>
<organism evidence="2 3">
    <name type="scientific">Pichia membranifaciens</name>
    <dbReference type="NCBI Taxonomy" id="4926"/>
    <lineage>
        <taxon>Eukaryota</taxon>
        <taxon>Fungi</taxon>
        <taxon>Dikarya</taxon>
        <taxon>Ascomycota</taxon>
        <taxon>Saccharomycotina</taxon>
        <taxon>Pichiomycetes</taxon>
        <taxon>Pichiales</taxon>
        <taxon>Pichiaceae</taxon>
        <taxon>Pichia</taxon>
    </lineage>
</organism>
<comment type="caution">
    <text evidence="2">The sequence shown here is derived from an EMBL/GenBank/DDBJ whole genome shotgun (WGS) entry which is preliminary data.</text>
</comment>
<accession>A0A1Q2YLH5</accession>
<name>A0A1Q2YLH5_9ASCO</name>
<evidence type="ECO:0000256" key="1">
    <source>
        <dbReference type="SAM" id="MobiDB-lite"/>
    </source>
</evidence>
<sequence length="524" mass="58290">MNSPLTPTSSESPKFVDTESSSNSDYTAHQLSTLTLLKHPTPLPKNSNKTDRNMSYKTHNKKASRGSCASGTSAIITSVGEPKNEDNDTSWCAGFADELVERKFTEDLINLSSQGVIKATIDPELILSNEEIKSLGSLRMVDKIDLLNSEGGIVSEAIENYCFLFQHMLLALRSTDFQYDLISVNLSTYIDSSEPGFLIMKNSKTSKDYHKFIFHSKALEDRWKAAFNNLRMNLSYSLFTSTLEVDEFDHLIDNNKSSNPSDVETLGTLKSYIGEDGYRRLPTGVCPRFYEGTINSLVFSSKPSNAIIILNQTKHIPSSVVPIKNIIRSLSMIGIDILLILSSTSDISMDSCILDSCELDKKNLKKHGDQFLSKIDDFQALLQRNRNGLKELQSSTRIGNVVEHYTQKFQSTVSLGSILNVIVSNTSLQNVRNIPTTSNIMIEIGLEAEQRSSRPDVADLADWTDIMEVICVCCGLEFDESDFYPSSCDENDDAQSEYDKSTKSSRSSSNVDNLCNTLHRALGI</sequence>
<evidence type="ECO:0000313" key="3">
    <source>
        <dbReference type="Proteomes" id="UP000186136"/>
    </source>
</evidence>
<proteinExistence type="predicted"/>
<reference evidence="2 3" key="1">
    <citation type="submission" date="2016-08" db="EMBL/GenBank/DDBJ databases">
        <title>Whole genome shotgun sequence of Pichia membranifaciens KS47-1.</title>
        <authorList>
            <person name="Konishi M."/>
            <person name="Ishida M."/>
            <person name="Arakawa T."/>
            <person name="Kato Y."/>
            <person name="Horiuchi J."/>
        </authorList>
    </citation>
    <scope>NUCLEOTIDE SEQUENCE [LARGE SCALE GENOMIC DNA]</scope>
    <source>
        <strain evidence="2 3">KS47-1</strain>
    </source>
</reference>
<dbReference type="EMBL" id="BDGI01000176">
    <property type="protein sequence ID" value="GAV30390.1"/>
    <property type="molecule type" value="Genomic_DNA"/>
</dbReference>
<dbReference type="Proteomes" id="UP000186136">
    <property type="component" value="Unassembled WGS sequence"/>
</dbReference>
<dbReference type="AlphaFoldDB" id="A0A1Q2YLH5"/>